<dbReference type="AlphaFoldDB" id="A0A0L7QN84"/>
<name>A0A0L7QN84_9HYME</name>
<protein>
    <submittedName>
        <fullName evidence="2">Uncharacterized protein</fullName>
    </submittedName>
</protein>
<reference evidence="2 3" key="1">
    <citation type="submission" date="2015-07" db="EMBL/GenBank/DDBJ databases">
        <title>The genome of Habropoda laboriosa.</title>
        <authorList>
            <person name="Pan H."/>
            <person name="Kapheim K."/>
        </authorList>
    </citation>
    <scope>NUCLEOTIDE SEQUENCE [LARGE SCALE GENOMIC DNA]</scope>
    <source>
        <strain evidence="2">0110345459</strain>
    </source>
</reference>
<organism evidence="2 3">
    <name type="scientific">Habropoda laboriosa</name>
    <dbReference type="NCBI Taxonomy" id="597456"/>
    <lineage>
        <taxon>Eukaryota</taxon>
        <taxon>Metazoa</taxon>
        <taxon>Ecdysozoa</taxon>
        <taxon>Arthropoda</taxon>
        <taxon>Hexapoda</taxon>
        <taxon>Insecta</taxon>
        <taxon>Pterygota</taxon>
        <taxon>Neoptera</taxon>
        <taxon>Endopterygota</taxon>
        <taxon>Hymenoptera</taxon>
        <taxon>Apocrita</taxon>
        <taxon>Aculeata</taxon>
        <taxon>Apoidea</taxon>
        <taxon>Anthophila</taxon>
        <taxon>Apidae</taxon>
        <taxon>Habropoda</taxon>
    </lineage>
</organism>
<accession>A0A0L7QN84</accession>
<evidence type="ECO:0000256" key="1">
    <source>
        <dbReference type="SAM" id="Phobius"/>
    </source>
</evidence>
<keyword evidence="3" id="KW-1185">Reference proteome</keyword>
<dbReference type="EMBL" id="KQ414868">
    <property type="protein sequence ID" value="KOC59941.1"/>
    <property type="molecule type" value="Genomic_DNA"/>
</dbReference>
<gene>
    <name evidence="2" type="ORF">WH47_09122</name>
</gene>
<proteinExistence type="predicted"/>
<dbReference type="Proteomes" id="UP000053825">
    <property type="component" value="Unassembled WGS sequence"/>
</dbReference>
<evidence type="ECO:0000313" key="3">
    <source>
        <dbReference type="Proteomes" id="UP000053825"/>
    </source>
</evidence>
<keyword evidence="1" id="KW-0472">Membrane</keyword>
<evidence type="ECO:0000313" key="2">
    <source>
        <dbReference type="EMBL" id="KOC59941.1"/>
    </source>
</evidence>
<sequence length="70" mass="8239">MYRKRWTVKALRMDLRYGVNGSGWCAPALPKIICIFVFSMLLHGKPMHNLYVLENAYTRRDKNALFLLVH</sequence>
<keyword evidence="1" id="KW-0812">Transmembrane</keyword>
<feature type="transmembrane region" description="Helical" evidence="1">
    <location>
        <begin position="21"/>
        <end position="42"/>
    </location>
</feature>
<keyword evidence="1" id="KW-1133">Transmembrane helix</keyword>